<reference evidence="3" key="1">
    <citation type="submission" date="2021-06" db="EMBL/GenBank/DDBJ databases">
        <authorList>
            <person name="Peng M."/>
            <person name="Chen X."/>
            <person name="Zeng D."/>
            <person name="Yang C."/>
            <person name="Zhu W."/>
            <person name="Pan C."/>
        </authorList>
    </citation>
    <scope>NUCLEOTIDE SEQUENCE</scope>
    <source>
        <strain evidence="3">X1</strain>
    </source>
</reference>
<gene>
    <name evidence="3" type="primary">nad6</name>
</gene>
<evidence type="ECO:0000313" key="3">
    <source>
        <dbReference type="EMBL" id="QYJ56385.1"/>
    </source>
</evidence>
<proteinExistence type="predicted"/>
<dbReference type="AlphaFoldDB" id="A0A8F9W8T3"/>
<feature type="transmembrane region" description="Helical" evidence="1">
    <location>
        <begin position="82"/>
        <end position="98"/>
    </location>
</feature>
<keyword evidence="3" id="KW-0496">Mitochondrion</keyword>
<sequence length="150" mass="17655">MFVLMAFMLLISFLFIFSNHPVSGTLIVLFQSAMVSLLITFAFKLYLMSYIIILSYVSGMMVIFSYTLFLSPNPSVMMNFKFKYILILIYVEIVNYYDMKVLMFDMKNYFNNLYLWSSGVGLIFSLLILFMSMLSSMKMIYKYMGLIKHM</sequence>
<feature type="transmembrane region" description="Helical" evidence="1">
    <location>
        <begin position="113"/>
        <end position="134"/>
    </location>
</feature>
<keyword evidence="1" id="KW-1133">Transmembrane helix</keyword>
<feature type="chain" id="PRO_5034097676" evidence="2">
    <location>
        <begin position="25"/>
        <end position="150"/>
    </location>
</feature>
<organism evidence="3">
    <name type="scientific">Sacculina sp. 'Beibu Gulf'</name>
    <dbReference type="NCBI Taxonomy" id="2861897"/>
    <lineage>
        <taxon>Eukaryota</taxon>
        <taxon>Metazoa</taxon>
        <taxon>Ecdysozoa</taxon>
        <taxon>Arthropoda</taxon>
        <taxon>Crustacea</taxon>
        <taxon>Multicrustacea</taxon>
        <taxon>Cirripedia</taxon>
        <taxon>Rhizocephala</taxon>
        <taxon>Sacculinidae</taxon>
        <taxon>Sacculina</taxon>
    </lineage>
</organism>
<evidence type="ECO:0000256" key="1">
    <source>
        <dbReference type="SAM" id="Phobius"/>
    </source>
</evidence>
<name>A0A8F9W8T3_9CRUS</name>
<protein>
    <submittedName>
        <fullName evidence="3">NADH dehydrogenase subunit 6</fullName>
    </submittedName>
</protein>
<keyword evidence="1" id="KW-0812">Transmembrane</keyword>
<keyword evidence="1" id="KW-0472">Membrane</keyword>
<feature type="signal peptide" evidence="2">
    <location>
        <begin position="1"/>
        <end position="24"/>
    </location>
</feature>
<feature type="transmembrane region" description="Helical" evidence="1">
    <location>
        <begin position="48"/>
        <end position="70"/>
    </location>
</feature>
<keyword evidence="2" id="KW-0732">Signal</keyword>
<evidence type="ECO:0000256" key="2">
    <source>
        <dbReference type="SAM" id="SignalP"/>
    </source>
</evidence>
<dbReference type="EMBL" id="MZ411548">
    <property type="protein sequence ID" value="QYJ56385.1"/>
    <property type="molecule type" value="Genomic_DNA"/>
</dbReference>
<accession>A0A8F9W8T3</accession>
<geneLocation type="mitochondrion" evidence="3"/>